<organism evidence="3 4">
    <name type="scientific">Mortierella isabellina</name>
    <name type="common">Filamentous fungus</name>
    <name type="synonym">Umbelopsis isabellina</name>
    <dbReference type="NCBI Taxonomy" id="91625"/>
    <lineage>
        <taxon>Eukaryota</taxon>
        <taxon>Fungi</taxon>
        <taxon>Fungi incertae sedis</taxon>
        <taxon>Mucoromycota</taxon>
        <taxon>Mucoromycotina</taxon>
        <taxon>Umbelopsidomycetes</taxon>
        <taxon>Umbelopsidales</taxon>
        <taxon>Umbelopsidaceae</taxon>
        <taxon>Umbelopsis</taxon>
    </lineage>
</organism>
<dbReference type="InterPro" id="IPR008942">
    <property type="entry name" value="ENTH_VHS"/>
</dbReference>
<dbReference type="GO" id="GO:0005737">
    <property type="term" value="C:cytoplasm"/>
    <property type="evidence" value="ECO:0007669"/>
    <property type="project" value="TreeGrafter"/>
</dbReference>
<evidence type="ECO:0000313" key="4">
    <source>
        <dbReference type="Proteomes" id="UP000654370"/>
    </source>
</evidence>
<feature type="compositionally biased region" description="Polar residues" evidence="1">
    <location>
        <begin position="183"/>
        <end position="193"/>
    </location>
</feature>
<dbReference type="FunFam" id="1.25.40.90:FF:000016">
    <property type="entry name" value="mRNA cleavage factor complex component Pcf11"/>
    <property type="match status" value="1"/>
</dbReference>
<dbReference type="OrthoDB" id="2129491at2759"/>
<reference evidence="3" key="1">
    <citation type="submission" date="2020-12" db="EMBL/GenBank/DDBJ databases">
        <title>Metabolic potential, ecology and presence of endohyphal bacteria is reflected in genomic diversity of Mucoromycotina.</title>
        <authorList>
            <person name="Muszewska A."/>
            <person name="Okrasinska A."/>
            <person name="Steczkiewicz K."/>
            <person name="Drgas O."/>
            <person name="Orlowska M."/>
            <person name="Perlinska-Lenart U."/>
            <person name="Aleksandrzak-Piekarczyk T."/>
            <person name="Szatraj K."/>
            <person name="Zielenkiewicz U."/>
            <person name="Pilsyk S."/>
            <person name="Malc E."/>
            <person name="Mieczkowski P."/>
            <person name="Kruszewska J.S."/>
            <person name="Biernat P."/>
            <person name="Pawlowska J."/>
        </authorList>
    </citation>
    <scope>NUCLEOTIDE SEQUENCE</scope>
    <source>
        <strain evidence="3">WA0000067209</strain>
    </source>
</reference>
<dbReference type="InterPro" id="IPR045154">
    <property type="entry name" value="PCF11-like"/>
</dbReference>
<proteinExistence type="predicted"/>
<dbReference type="GO" id="GO:0006369">
    <property type="term" value="P:termination of RNA polymerase II transcription"/>
    <property type="evidence" value="ECO:0007669"/>
    <property type="project" value="InterPro"/>
</dbReference>
<dbReference type="Pfam" id="PF21936">
    <property type="entry name" value="Pcf11_C"/>
    <property type="match status" value="1"/>
</dbReference>
<dbReference type="EMBL" id="JAEPQZ010000006">
    <property type="protein sequence ID" value="KAG2180051.1"/>
    <property type="molecule type" value="Genomic_DNA"/>
</dbReference>
<accession>A0A8H7UC14</accession>
<dbReference type="SMART" id="SM00582">
    <property type="entry name" value="RPR"/>
    <property type="match status" value="1"/>
</dbReference>
<dbReference type="InterPro" id="IPR047415">
    <property type="entry name" value="Pcf11_CID"/>
</dbReference>
<dbReference type="Proteomes" id="UP000654370">
    <property type="component" value="Unassembled WGS sequence"/>
</dbReference>
<dbReference type="InterPro" id="IPR054127">
    <property type="entry name" value="Pcf11_C"/>
</dbReference>
<feature type="domain" description="CID" evidence="2">
    <location>
        <begin position="12"/>
        <end position="147"/>
    </location>
</feature>
<dbReference type="GO" id="GO:0000993">
    <property type="term" value="F:RNA polymerase II complex binding"/>
    <property type="evidence" value="ECO:0007669"/>
    <property type="project" value="InterPro"/>
</dbReference>
<dbReference type="GO" id="GO:0005849">
    <property type="term" value="C:mRNA cleavage factor complex"/>
    <property type="evidence" value="ECO:0007669"/>
    <property type="project" value="TreeGrafter"/>
</dbReference>
<dbReference type="CDD" id="cd16982">
    <property type="entry name" value="CID_Pcf11"/>
    <property type="match status" value="1"/>
</dbReference>
<evidence type="ECO:0000256" key="1">
    <source>
        <dbReference type="SAM" id="MobiDB-lite"/>
    </source>
</evidence>
<dbReference type="PROSITE" id="PS51391">
    <property type="entry name" value="CID"/>
    <property type="match status" value="1"/>
</dbReference>
<feature type="region of interest" description="Disordered" evidence="1">
    <location>
        <begin position="253"/>
        <end position="305"/>
    </location>
</feature>
<name>A0A8H7UC14_MORIS</name>
<dbReference type="PANTHER" id="PTHR15921">
    <property type="entry name" value="PRE-MRNA CLEAVAGE COMPLEX II"/>
    <property type="match status" value="1"/>
</dbReference>
<dbReference type="GO" id="GO:0031124">
    <property type="term" value="P:mRNA 3'-end processing"/>
    <property type="evidence" value="ECO:0007669"/>
    <property type="project" value="InterPro"/>
</dbReference>
<sequence length="643" mass="71676">MQGQPPFQHISDPEALRNEYKRILFDLTFNCKPIITNLTIMAQENKQGASTIVREIEQQVRMNAPSQKLPVIYLIDSICKNVGEPYIHLFARNIVSVFLDAYTLAEVQTRRSFERLLQTWKNGMPDGRPVFSRSVIEPVERAIRYVQQQQSPQPPNSNRMRDPRQRQSGSPLDPSVPPHGISPSLSQQQAMTPQQTDMMANLQSMMGGISPDNNNSTDPTTQILSQIQSLLPTLPATQAAPIQQYLAQILQSNGGASPSPQRTGSPAVLNASLSQSENARSRSPILRDRSSTPIGTPPPTHAQAPLANMNTADLMKNLTSLGLLGGNQSNQKPIARQDTNTSPADLAIIAVGPFKLDSKDLQRIRKGAVEILYSVLPLKCKQCGFRYPDTEEGKKKMDAHLDFHFRQNRRSKERAKRGLSRSWFVTEDEWINGVDIETTNQHAPIFADEHAQNGGTGGSSQAKKKIDEADADAHMVVVPSDSQGNPCPICGEQFITIWNDSEEEWMYKNAINENGTIYHASCHADASGNMEMEIPISDDKKRKAEDDLNFDNKLLLSYASMFPYLSQANPRVVNQPIQPDSSRMHPAFVSWKPARQYPADLLPPHGPRHNMGPVYDPAKWSPMFYGYQSNIQPVPVDVKKSKL</sequence>
<dbReference type="SUPFAM" id="SSF48464">
    <property type="entry name" value="ENTH/VHS domain"/>
    <property type="match status" value="1"/>
</dbReference>
<feature type="compositionally biased region" description="Polar residues" evidence="1">
    <location>
        <begin position="253"/>
        <end position="264"/>
    </location>
</feature>
<dbReference type="InterPro" id="IPR006569">
    <property type="entry name" value="CID_dom"/>
</dbReference>
<dbReference type="GO" id="GO:0003729">
    <property type="term" value="F:mRNA binding"/>
    <property type="evidence" value="ECO:0007669"/>
    <property type="project" value="InterPro"/>
</dbReference>
<evidence type="ECO:0000313" key="3">
    <source>
        <dbReference type="EMBL" id="KAG2180051.1"/>
    </source>
</evidence>
<evidence type="ECO:0000259" key="2">
    <source>
        <dbReference type="PROSITE" id="PS51391"/>
    </source>
</evidence>
<feature type="region of interest" description="Disordered" evidence="1">
    <location>
        <begin position="147"/>
        <end position="193"/>
    </location>
</feature>
<dbReference type="Gene3D" id="1.25.40.90">
    <property type="match status" value="1"/>
</dbReference>
<comment type="caution">
    <text evidence="3">The sequence shown here is derived from an EMBL/GenBank/DDBJ whole genome shotgun (WGS) entry which is preliminary data.</text>
</comment>
<dbReference type="PANTHER" id="PTHR15921:SF3">
    <property type="entry name" value="PRE-MRNA CLEAVAGE COMPLEX 2 PROTEIN PCF11"/>
    <property type="match status" value="1"/>
</dbReference>
<gene>
    <name evidence="3" type="ORF">INT43_003838</name>
</gene>
<dbReference type="Pfam" id="PF04818">
    <property type="entry name" value="CID"/>
    <property type="match status" value="1"/>
</dbReference>
<dbReference type="AlphaFoldDB" id="A0A8H7UC14"/>
<protein>
    <recommendedName>
        <fullName evidence="2">CID domain-containing protein</fullName>
    </recommendedName>
</protein>
<keyword evidence="4" id="KW-1185">Reference proteome</keyword>